<dbReference type="InterPro" id="IPR045304">
    <property type="entry name" value="LbH_SAT"/>
</dbReference>
<organism evidence="5 6">
    <name type="scientific">Agathobacter ruminis</name>
    <dbReference type="NCBI Taxonomy" id="1712665"/>
    <lineage>
        <taxon>Bacteria</taxon>
        <taxon>Bacillati</taxon>
        <taxon>Bacillota</taxon>
        <taxon>Clostridia</taxon>
        <taxon>Lachnospirales</taxon>
        <taxon>Lachnospiraceae</taxon>
        <taxon>Agathobacter</taxon>
    </lineage>
</organism>
<gene>
    <name evidence="5" type="ORF">CSX02_01950</name>
</gene>
<dbReference type="GO" id="GO:0016746">
    <property type="term" value="F:acyltransferase activity"/>
    <property type="evidence" value="ECO:0007669"/>
    <property type="project" value="UniProtKB-KW"/>
</dbReference>
<evidence type="ECO:0000256" key="3">
    <source>
        <dbReference type="ARBA" id="ARBA00022679"/>
    </source>
</evidence>
<dbReference type="SUPFAM" id="SSF51161">
    <property type="entry name" value="Trimeric LpxA-like enzymes"/>
    <property type="match status" value="1"/>
</dbReference>
<dbReference type="InterPro" id="IPR042122">
    <property type="entry name" value="Ser_AcTrfase_N_sf"/>
</dbReference>
<dbReference type="InterPro" id="IPR011004">
    <property type="entry name" value="Trimer_LpxA-like_sf"/>
</dbReference>
<dbReference type="EMBL" id="PDYG01000005">
    <property type="protein sequence ID" value="PHU38622.1"/>
    <property type="molecule type" value="Genomic_DNA"/>
</dbReference>
<evidence type="ECO:0000313" key="5">
    <source>
        <dbReference type="EMBL" id="PHU38622.1"/>
    </source>
</evidence>
<comment type="pathway">
    <text evidence="1">Amino-acid biosynthesis; L-cysteine biosynthesis; L-cysteine from L-serine: step 1/2.</text>
</comment>
<keyword evidence="4" id="KW-0012">Acyltransferase</keyword>
<protein>
    <submittedName>
        <fullName evidence="5">Serine acetyltransferase</fullName>
    </submittedName>
</protein>
<evidence type="ECO:0000313" key="6">
    <source>
        <dbReference type="Proteomes" id="UP000224563"/>
    </source>
</evidence>
<dbReference type="RefSeq" id="WP_099385432.1">
    <property type="nucleotide sequence ID" value="NZ_JANSWH010000045.1"/>
</dbReference>
<sequence>MSSMENKIDKIVEKILEDYKDERFINQVEVFDQPDKEVVIDITKKMLKIIFPGFYRENNYHFYNNYSRLTNLLEDVMYNLNKQIAIALKQKPENKLRQQCEIQKDAENLSLAFFEQIPKIREYVDTDVQADFDGDPAAFNKNEIILTYPGLMASTVNRIAHELYLLRVPIIPRMMTEYIHNLTGIDIHPGATIGKYFFIDHGTGIVVGETTVIGEHVKIYQGVTLGALSTRGGQALKGVKRHPTIEDNVTIYSGASIFGGETIIGHDSVIGSNAFITKSICPGSRVSIKNQEHNIKQGDCDDFDTDPATDSSWFYII</sequence>
<accession>A0A2G3E5R5</accession>
<dbReference type="Gene3D" id="2.160.10.10">
    <property type="entry name" value="Hexapeptide repeat proteins"/>
    <property type="match status" value="1"/>
</dbReference>
<dbReference type="CDD" id="cd03354">
    <property type="entry name" value="LbH_SAT"/>
    <property type="match status" value="1"/>
</dbReference>
<dbReference type="Proteomes" id="UP000224563">
    <property type="component" value="Unassembled WGS sequence"/>
</dbReference>
<proteinExistence type="predicted"/>
<name>A0A2G3E5R5_9FIRM</name>
<dbReference type="GO" id="GO:0008652">
    <property type="term" value="P:amino acid biosynthetic process"/>
    <property type="evidence" value="ECO:0007669"/>
    <property type="project" value="UniProtKB-KW"/>
</dbReference>
<reference evidence="5 6" key="1">
    <citation type="submission" date="2017-10" db="EMBL/GenBank/DDBJ databases">
        <title>Resolving the taxonomy of Roseburia spp., Eubacterium rectale and Agathobacter spp. through phylogenomic analysis.</title>
        <authorList>
            <person name="Sheridan P.O."/>
            <person name="Walker A.W."/>
            <person name="Duncan S.H."/>
            <person name="Scott K.P."/>
            <person name="Toole P.W.O."/>
            <person name="Luis P."/>
            <person name="Flint H.J."/>
        </authorList>
    </citation>
    <scope>NUCLEOTIDE SEQUENCE [LARGE SCALE GENOMIC DNA]</scope>
    <source>
        <strain evidence="5 6">JK623</strain>
    </source>
</reference>
<comment type="caution">
    <text evidence="5">The sequence shown here is derived from an EMBL/GenBank/DDBJ whole genome shotgun (WGS) entry which is preliminary data.</text>
</comment>
<evidence type="ECO:0000256" key="2">
    <source>
        <dbReference type="ARBA" id="ARBA00022605"/>
    </source>
</evidence>
<reference evidence="5 6" key="2">
    <citation type="submission" date="2017-10" db="EMBL/GenBank/DDBJ databases">
        <authorList>
            <person name="Banno H."/>
            <person name="Chua N.-H."/>
        </authorList>
    </citation>
    <scope>NUCLEOTIDE SEQUENCE [LARGE SCALE GENOMIC DNA]</scope>
    <source>
        <strain evidence="5 6">JK623</strain>
    </source>
</reference>
<evidence type="ECO:0000256" key="1">
    <source>
        <dbReference type="ARBA" id="ARBA00004876"/>
    </source>
</evidence>
<dbReference type="Gene3D" id="1.10.3130.10">
    <property type="entry name" value="serine acetyltransferase, domain 1"/>
    <property type="match status" value="1"/>
</dbReference>
<keyword evidence="2" id="KW-0028">Amino-acid biosynthesis</keyword>
<dbReference type="PANTHER" id="PTHR42811">
    <property type="entry name" value="SERINE ACETYLTRANSFERASE"/>
    <property type="match status" value="1"/>
</dbReference>
<dbReference type="AlphaFoldDB" id="A0A2G3E5R5"/>
<keyword evidence="6" id="KW-1185">Reference proteome</keyword>
<keyword evidence="3 5" id="KW-0808">Transferase</keyword>
<evidence type="ECO:0000256" key="4">
    <source>
        <dbReference type="ARBA" id="ARBA00023315"/>
    </source>
</evidence>